<dbReference type="Proteomes" id="UP000001307">
    <property type="component" value="Unassembled WGS sequence"/>
</dbReference>
<organism evidence="1 2">
    <name type="scientific">Oikopleura dioica</name>
    <name type="common">Tunicate</name>
    <dbReference type="NCBI Taxonomy" id="34765"/>
    <lineage>
        <taxon>Eukaryota</taxon>
        <taxon>Metazoa</taxon>
        <taxon>Chordata</taxon>
        <taxon>Tunicata</taxon>
        <taxon>Appendicularia</taxon>
        <taxon>Copelata</taxon>
        <taxon>Oikopleuridae</taxon>
        <taxon>Oikopleura</taxon>
    </lineage>
</organism>
<keyword evidence="2" id="KW-1185">Reference proteome</keyword>
<dbReference type="EMBL" id="FN653697">
    <property type="protein sequence ID" value="CBY15846.1"/>
    <property type="molecule type" value="Genomic_DNA"/>
</dbReference>
<gene>
    <name evidence="1" type="ORF">GSOID_T00014169001</name>
</gene>
<reference evidence="1 2" key="1">
    <citation type="journal article" date="2010" name="Science">
        <title>Plasticity of animal genome architecture unmasked by rapid evolution of a pelagic tunicate.</title>
        <authorList>
            <person name="Denoeud F."/>
            <person name="Henriet S."/>
            <person name="Mungpakdee S."/>
            <person name="Aury J.M."/>
            <person name="Da Silva C."/>
            <person name="Brinkmann H."/>
            <person name="Mikhaleva J."/>
            <person name="Olsen L.C."/>
            <person name="Jubin C."/>
            <person name="Canestro C."/>
            <person name="Bouquet J.M."/>
            <person name="Danks G."/>
            <person name="Poulain J."/>
            <person name="Campsteijn C."/>
            <person name="Adamski M."/>
            <person name="Cross I."/>
            <person name="Yadetie F."/>
            <person name="Muffato M."/>
            <person name="Louis A."/>
            <person name="Butcher S."/>
            <person name="Tsagkogeorga G."/>
            <person name="Konrad A."/>
            <person name="Singh S."/>
            <person name="Jensen M.F."/>
            <person name="Cong E.H."/>
            <person name="Eikeseth-Otteraa H."/>
            <person name="Noel B."/>
            <person name="Anthouard V."/>
            <person name="Porcel B.M."/>
            <person name="Kachouri-Lafond R."/>
            <person name="Nishino A."/>
            <person name="Ugolini M."/>
            <person name="Chourrout P."/>
            <person name="Nishida H."/>
            <person name="Aasland R."/>
            <person name="Huzurbazar S."/>
            <person name="Westhof E."/>
            <person name="Delsuc F."/>
            <person name="Lehrach H."/>
            <person name="Reinhardt R."/>
            <person name="Weissenbach J."/>
            <person name="Roy S.W."/>
            <person name="Artiguenave F."/>
            <person name="Postlethwait J.H."/>
            <person name="Manak J.R."/>
            <person name="Thompson E.M."/>
            <person name="Jaillon O."/>
            <person name="Du Pasquier L."/>
            <person name="Boudinot P."/>
            <person name="Liberles D.A."/>
            <person name="Volff J.N."/>
            <person name="Philippe H."/>
            <person name="Lenhard B."/>
            <person name="Roest Crollius H."/>
            <person name="Wincker P."/>
            <person name="Chourrout D."/>
        </authorList>
    </citation>
    <scope>NUCLEOTIDE SEQUENCE [LARGE SCALE GENOMIC DNA]</scope>
</reference>
<proteinExistence type="predicted"/>
<dbReference type="InParanoid" id="E4Y1V2"/>
<evidence type="ECO:0000313" key="1">
    <source>
        <dbReference type="EMBL" id="CBY15846.1"/>
    </source>
</evidence>
<evidence type="ECO:0000313" key="2">
    <source>
        <dbReference type="Proteomes" id="UP000001307"/>
    </source>
</evidence>
<name>E4Y1V2_OIKDI</name>
<protein>
    <submittedName>
        <fullName evidence="1">Uncharacterized protein</fullName>
    </submittedName>
</protein>
<dbReference type="OrthoDB" id="10411651at2759"/>
<sequence length="119" mass="13779">MRAKLARRFILARPKIGFLRQRQFTFSIAAQSNSSALFTTEDYGKALSRLGLEGDLFYSKENLRNAFAEVNREVELDDVSVRDAYEYCFRFYEDMYGRSQGRVEEKIENVAKLKRSVGG</sequence>
<accession>E4Y1V2</accession>
<dbReference type="AlphaFoldDB" id="E4Y1V2"/>